<reference evidence="1 3" key="1">
    <citation type="submission" date="2015-03" db="EMBL/GenBank/DDBJ databases">
        <authorList>
            <person name="Lepp D."/>
            <person name="Hassan Y.I."/>
            <person name="Li X.-Z."/>
            <person name="Zhou T."/>
        </authorList>
    </citation>
    <scope>NUCLEOTIDE SEQUENCE [LARGE SCALE GENOMIC DNA]</scope>
    <source>
        <strain evidence="1 3">Cr7-05</strain>
    </source>
</reference>
<dbReference type="AlphaFoldDB" id="A0A0F5Q0A9"/>
<dbReference type="EMBL" id="LAPV01000038">
    <property type="protein sequence ID" value="KKC34372.1"/>
    <property type="molecule type" value="Genomic_DNA"/>
</dbReference>
<dbReference type="SUPFAM" id="SSF48295">
    <property type="entry name" value="TrpR-like"/>
    <property type="match status" value="1"/>
</dbReference>
<dbReference type="RefSeq" id="WP_046169608.1">
    <property type="nucleotide sequence ID" value="NZ_FOMB01000062.1"/>
</dbReference>
<evidence type="ECO:0000313" key="2">
    <source>
        <dbReference type="EMBL" id="SFD44244.1"/>
    </source>
</evidence>
<evidence type="ECO:0000313" key="3">
    <source>
        <dbReference type="Proteomes" id="UP000033519"/>
    </source>
</evidence>
<name>A0A0F5Q0A9_9HYPH</name>
<dbReference type="Pfam" id="PF01527">
    <property type="entry name" value="HTH_Tnp_1"/>
    <property type="match status" value="1"/>
</dbReference>
<dbReference type="EMBL" id="FOMB01000062">
    <property type="protein sequence ID" value="SFD44244.1"/>
    <property type="molecule type" value="Genomic_DNA"/>
</dbReference>
<keyword evidence="3" id="KW-1185">Reference proteome</keyword>
<evidence type="ECO:0000313" key="4">
    <source>
        <dbReference type="Proteomes" id="UP000182258"/>
    </source>
</evidence>
<sequence length="81" mass="9181">MARHRTHSVEFKSQVLQEYLAGETLHGLSNRHEISRQLIRVWVEKFQAGALDEDAVAADLLQTYKARVSVVRSFGSAWVAD</sequence>
<dbReference type="Proteomes" id="UP000033519">
    <property type="component" value="Unassembled WGS sequence"/>
</dbReference>
<dbReference type="InterPro" id="IPR002514">
    <property type="entry name" value="Transposase_8"/>
</dbReference>
<reference evidence="2 4" key="2">
    <citation type="submission" date="2016-10" db="EMBL/GenBank/DDBJ databases">
        <authorList>
            <person name="de Groot N.N."/>
        </authorList>
    </citation>
    <scope>NUCLEOTIDE SEQUENCE [LARGE SCALE GENOMIC DNA]</scope>
    <source>
        <strain evidence="2 4">CGMCC 1.10210</strain>
    </source>
</reference>
<organism evidence="2 4">
    <name type="scientific">Devosia psychrophila</name>
    <dbReference type="NCBI Taxonomy" id="728005"/>
    <lineage>
        <taxon>Bacteria</taxon>
        <taxon>Pseudomonadati</taxon>
        <taxon>Pseudomonadota</taxon>
        <taxon>Alphaproteobacteria</taxon>
        <taxon>Hyphomicrobiales</taxon>
        <taxon>Devosiaceae</taxon>
        <taxon>Devosia</taxon>
    </lineage>
</organism>
<dbReference type="OrthoDB" id="7960163at2"/>
<dbReference type="PATRIC" id="fig|728005.3.peg.3039"/>
<accession>A0A0F5Q0A9</accession>
<dbReference type="InterPro" id="IPR010921">
    <property type="entry name" value="Trp_repressor/repl_initiator"/>
</dbReference>
<evidence type="ECO:0000313" key="1">
    <source>
        <dbReference type="EMBL" id="KKC34372.1"/>
    </source>
</evidence>
<proteinExistence type="predicted"/>
<dbReference type="GO" id="GO:0004803">
    <property type="term" value="F:transposase activity"/>
    <property type="evidence" value="ECO:0007669"/>
    <property type="project" value="InterPro"/>
</dbReference>
<dbReference type="Proteomes" id="UP000182258">
    <property type="component" value="Unassembled WGS sequence"/>
</dbReference>
<dbReference type="GO" id="GO:0006313">
    <property type="term" value="P:DNA transposition"/>
    <property type="evidence" value="ECO:0007669"/>
    <property type="project" value="InterPro"/>
</dbReference>
<dbReference type="GO" id="GO:0043565">
    <property type="term" value="F:sequence-specific DNA binding"/>
    <property type="evidence" value="ECO:0007669"/>
    <property type="project" value="InterPro"/>
</dbReference>
<protein>
    <submittedName>
        <fullName evidence="2">Transposase</fullName>
    </submittedName>
</protein>
<gene>
    <name evidence="2" type="ORF">SAMN04488059_1625</name>
    <name evidence="1" type="ORF">WH91_03290</name>
</gene>